<keyword evidence="4" id="KW-0812">Transmembrane</keyword>
<dbReference type="Pfam" id="PF02466">
    <property type="entry name" value="Tim17"/>
    <property type="match status" value="1"/>
</dbReference>
<keyword evidence="7 9" id="KW-0496">Mitochondrion</keyword>
<dbReference type="GO" id="GO:0042721">
    <property type="term" value="C:TIM22 mitochondrial import inner membrane insertion complex"/>
    <property type="evidence" value="ECO:0007669"/>
    <property type="project" value="UniProtKB-UniRule"/>
</dbReference>
<evidence type="ECO:0000313" key="16">
    <source>
        <dbReference type="Proteomes" id="UP000305362"/>
    </source>
</evidence>
<evidence type="ECO:0000256" key="8">
    <source>
        <dbReference type="ARBA" id="ARBA00023136"/>
    </source>
</evidence>
<dbReference type="EMBL" id="SPRC01000028">
    <property type="protein sequence ID" value="TIB78157.1"/>
    <property type="molecule type" value="Genomic_DNA"/>
</dbReference>
<name>A0A4V4MJS6_9BASI</name>
<keyword evidence="6" id="KW-1133">Transmembrane helix</keyword>
<keyword evidence="9" id="KW-0813">Transport</keyword>
<evidence type="ECO:0000313" key="12">
    <source>
        <dbReference type="EMBL" id="TIC33874.1"/>
    </source>
</evidence>
<keyword evidence="8" id="KW-0472">Membrane</keyword>
<evidence type="ECO:0000256" key="4">
    <source>
        <dbReference type="ARBA" id="ARBA00022692"/>
    </source>
</evidence>
<evidence type="ECO:0000256" key="7">
    <source>
        <dbReference type="ARBA" id="ARBA00023128"/>
    </source>
</evidence>
<dbReference type="AlphaFoldDB" id="A0A4V4MJS6"/>
<dbReference type="PANTHER" id="PTHR14110:SF0">
    <property type="entry name" value="MITOCHONDRIAL IMPORT INNER MEMBRANE TRANSLOCASE SUBUNIT TIM22"/>
    <property type="match status" value="1"/>
</dbReference>
<dbReference type="GO" id="GO:0045039">
    <property type="term" value="P:protein insertion into mitochondrial inner membrane"/>
    <property type="evidence" value="ECO:0007669"/>
    <property type="project" value="UniProtKB-UniRule"/>
</dbReference>
<evidence type="ECO:0000313" key="13">
    <source>
        <dbReference type="EMBL" id="TIC61524.1"/>
    </source>
</evidence>
<comment type="caution">
    <text evidence="11">The sequence shown here is derived from an EMBL/GenBank/DDBJ whole genome shotgun (WGS) entry which is preliminary data.</text>
</comment>
<comment type="similarity">
    <text evidence="2 9">Belongs to the Tim17/Tim22/Tim23 family.</text>
</comment>
<dbReference type="EMBL" id="SPRW01000028">
    <property type="protein sequence ID" value="TIC64349.1"/>
    <property type="molecule type" value="Genomic_DNA"/>
</dbReference>
<evidence type="ECO:0000256" key="3">
    <source>
        <dbReference type="ARBA" id="ARBA00020722"/>
    </source>
</evidence>
<dbReference type="Proteomes" id="UP000309601">
    <property type="component" value="Unassembled WGS sequence"/>
</dbReference>
<comment type="subcellular location">
    <subcellularLocation>
        <location evidence="1 9">Mitochondrion inner membrane</location>
        <topology evidence="1 9">Multi-pass membrane protein</topology>
    </subcellularLocation>
</comment>
<evidence type="ECO:0000313" key="18">
    <source>
        <dbReference type="Proteomes" id="UP000307169"/>
    </source>
</evidence>
<proteinExistence type="inferred from homology"/>
<evidence type="ECO:0000313" key="19">
    <source>
        <dbReference type="Proteomes" id="UP000309601"/>
    </source>
</evidence>
<evidence type="ECO:0000313" key="17">
    <source>
        <dbReference type="Proteomes" id="UP000305647"/>
    </source>
</evidence>
<organism evidence="11 18">
    <name type="scientific">Wallemia mellicola</name>
    <dbReference type="NCBI Taxonomy" id="1708541"/>
    <lineage>
        <taxon>Eukaryota</taxon>
        <taxon>Fungi</taxon>
        <taxon>Dikarya</taxon>
        <taxon>Basidiomycota</taxon>
        <taxon>Wallemiomycotina</taxon>
        <taxon>Wallemiomycetes</taxon>
        <taxon>Wallemiales</taxon>
        <taxon>Wallemiaceae</taxon>
        <taxon>Wallemia</taxon>
    </lineage>
</organism>
<evidence type="ECO:0000313" key="10">
    <source>
        <dbReference type="EMBL" id="TIB78157.1"/>
    </source>
</evidence>
<reference evidence="16 17" key="1">
    <citation type="submission" date="2019-03" db="EMBL/GenBank/DDBJ databases">
        <title>Sequencing 25 genomes of Wallemia mellicola.</title>
        <authorList>
            <person name="Gostincar C."/>
        </authorList>
    </citation>
    <scope>NUCLEOTIDE SEQUENCE [LARGE SCALE GENOMIC DNA]</scope>
    <source>
        <strain evidence="11 18">EXF-1262</strain>
        <strain evidence="14 19">EXF-1274</strain>
        <strain evidence="13 16">EXF-1277</strain>
        <strain evidence="10 20">EXF-6152</strain>
        <strain evidence="15 21">EXF-757</strain>
        <strain evidence="12 17">EXF-8738</strain>
    </source>
</reference>
<dbReference type="Proteomes" id="UP000310708">
    <property type="component" value="Unassembled WGS sequence"/>
</dbReference>
<keyword evidence="9" id="KW-0653">Protein transport</keyword>
<evidence type="ECO:0000313" key="15">
    <source>
        <dbReference type="EMBL" id="TIC64641.1"/>
    </source>
</evidence>
<dbReference type="EMBL" id="SPRV01000028">
    <property type="protein sequence ID" value="TIC61524.1"/>
    <property type="molecule type" value="Genomic_DNA"/>
</dbReference>
<evidence type="ECO:0000313" key="20">
    <source>
        <dbReference type="Proteomes" id="UP000310685"/>
    </source>
</evidence>
<comment type="subunit">
    <text evidence="9">Component of the TIM22 complex.</text>
</comment>
<dbReference type="Proteomes" id="UP000310685">
    <property type="component" value="Unassembled WGS sequence"/>
</dbReference>
<dbReference type="Proteomes" id="UP000305362">
    <property type="component" value="Unassembled WGS sequence"/>
</dbReference>
<evidence type="ECO:0000313" key="14">
    <source>
        <dbReference type="EMBL" id="TIC64349.1"/>
    </source>
</evidence>
<evidence type="ECO:0000313" key="11">
    <source>
        <dbReference type="EMBL" id="TIB99883.1"/>
    </source>
</evidence>
<keyword evidence="5 9" id="KW-0999">Mitochondrion inner membrane</keyword>
<accession>A0A4V4MJS6</accession>
<evidence type="ECO:0000313" key="21">
    <source>
        <dbReference type="Proteomes" id="UP000310708"/>
    </source>
</evidence>
<dbReference type="EMBL" id="SPRX01000031">
    <property type="protein sequence ID" value="TIC64641.1"/>
    <property type="molecule type" value="Genomic_DNA"/>
</dbReference>
<evidence type="ECO:0000256" key="2">
    <source>
        <dbReference type="ARBA" id="ARBA00008444"/>
    </source>
</evidence>
<evidence type="ECO:0000256" key="5">
    <source>
        <dbReference type="ARBA" id="ARBA00022792"/>
    </source>
</evidence>
<dbReference type="EMBL" id="SPRH01000027">
    <property type="protein sequence ID" value="TIB99883.1"/>
    <property type="molecule type" value="Genomic_DNA"/>
</dbReference>
<dbReference type="PANTHER" id="PTHR14110">
    <property type="entry name" value="MITOCHONDRIAL IMPORT INNER MEMBRANE TRANSLOCASE SUBUNIT TIM22"/>
    <property type="match status" value="1"/>
</dbReference>
<sequence length="197" mass="21504">MSQNPLLTPIYPLKQHPEFEAMNEVDQTNLLNMLKYQKFFQQAMESCAFKTVLSAGAGFGLGAFFSLVSSSFAFDDPFSRTSELSRQQKAKELFKDMGKSMYRQGRGFGYVGGLFAGIECGIEGYRGKNDIYNSASAGFLSGAILSKSAGVKAAFGGGFAFAAFSTAIDMYMKSAVSINNKMTLYLTTNQKPSDNDY</sequence>
<evidence type="ECO:0000256" key="1">
    <source>
        <dbReference type="ARBA" id="ARBA00004448"/>
    </source>
</evidence>
<dbReference type="Proteomes" id="UP000305647">
    <property type="component" value="Unassembled WGS sequence"/>
</dbReference>
<dbReference type="OrthoDB" id="75343at2759"/>
<gene>
    <name evidence="15" type="ORF">E3Q01_02639</name>
    <name evidence="14" type="ORF">E3Q02_02622</name>
    <name evidence="13" type="ORF">E3Q03_02635</name>
    <name evidence="12" type="ORF">E3Q10_00447</name>
    <name evidence="11" type="ORF">E3Q17_02445</name>
    <name evidence="10" type="ORF">E3Q22_02730</name>
</gene>
<comment type="function">
    <text evidence="9">Essential core component of the TIM22 complex, a complex that mediates the import and insertion of multi-pass transmembrane proteins into the mitochondrial inner membrane. In the TIM22 complex, it constitutes the voltage-activated and signal-gated channel. Forms a twin-pore translocase that uses the membrane potential as external driving force in 2 voltage-dependent steps.</text>
</comment>
<protein>
    <recommendedName>
        <fullName evidence="3 9">Mitochondrial import inner membrane translocase subunit TIM22</fullName>
    </recommendedName>
</protein>
<dbReference type="EMBL" id="SPRO01000003">
    <property type="protein sequence ID" value="TIC33874.1"/>
    <property type="molecule type" value="Genomic_DNA"/>
</dbReference>
<dbReference type="InterPro" id="IPR039175">
    <property type="entry name" value="TIM22"/>
</dbReference>
<keyword evidence="9" id="KW-0811">Translocation</keyword>
<dbReference type="GO" id="GO:0008320">
    <property type="term" value="F:protein transmembrane transporter activity"/>
    <property type="evidence" value="ECO:0007669"/>
    <property type="project" value="UniProtKB-UniRule"/>
</dbReference>
<dbReference type="Proteomes" id="UP000307169">
    <property type="component" value="Unassembled WGS sequence"/>
</dbReference>
<evidence type="ECO:0000256" key="6">
    <source>
        <dbReference type="ARBA" id="ARBA00022989"/>
    </source>
</evidence>
<evidence type="ECO:0000256" key="9">
    <source>
        <dbReference type="RuleBase" id="RU367038"/>
    </source>
</evidence>
<dbReference type="GO" id="GO:0030943">
    <property type="term" value="F:mitochondrion targeting sequence binding"/>
    <property type="evidence" value="ECO:0007669"/>
    <property type="project" value="TreeGrafter"/>
</dbReference>